<dbReference type="SMART" id="SM01043">
    <property type="entry name" value="BTAD"/>
    <property type="match status" value="1"/>
</dbReference>
<comment type="caution">
    <text evidence="8">The sequence shown here is derived from an EMBL/GenBank/DDBJ whole genome shotgun (WGS) entry which is preliminary data.</text>
</comment>
<dbReference type="InterPro" id="IPR027417">
    <property type="entry name" value="P-loop_NTPase"/>
</dbReference>
<accession>A0A4R2JP03</accession>
<feature type="DNA-binding region" description="OmpR/PhoB-type" evidence="5">
    <location>
        <begin position="2"/>
        <end position="104"/>
    </location>
</feature>
<evidence type="ECO:0000259" key="7">
    <source>
        <dbReference type="PROSITE" id="PS51755"/>
    </source>
</evidence>
<dbReference type="PANTHER" id="PTHR35807:SF1">
    <property type="entry name" value="TRANSCRIPTIONAL REGULATOR REDD"/>
    <property type="match status" value="1"/>
</dbReference>
<comment type="similarity">
    <text evidence="1">Belongs to the AfsR/DnrI/RedD regulatory family.</text>
</comment>
<name>A0A4R2JP03_9PSEU</name>
<dbReference type="InterPro" id="IPR051677">
    <property type="entry name" value="AfsR-DnrI-RedD_regulator"/>
</dbReference>
<dbReference type="PRINTS" id="PR00364">
    <property type="entry name" value="DISEASERSIST"/>
</dbReference>
<dbReference type="InterPro" id="IPR011990">
    <property type="entry name" value="TPR-like_helical_dom_sf"/>
</dbReference>
<feature type="domain" description="OmpR/PhoB-type" evidence="7">
    <location>
        <begin position="2"/>
        <end position="104"/>
    </location>
</feature>
<dbReference type="EMBL" id="SLWS01000003">
    <property type="protein sequence ID" value="TCO60717.1"/>
    <property type="molecule type" value="Genomic_DNA"/>
</dbReference>
<dbReference type="SUPFAM" id="SSF46894">
    <property type="entry name" value="C-terminal effector domain of the bipartite response regulators"/>
    <property type="match status" value="1"/>
</dbReference>
<dbReference type="InterPro" id="IPR005158">
    <property type="entry name" value="BTAD"/>
</dbReference>
<protein>
    <submittedName>
        <fullName evidence="8">DNA-binding SARP family transcriptional activator</fullName>
    </submittedName>
</protein>
<reference evidence="8 9" key="1">
    <citation type="submission" date="2019-03" db="EMBL/GenBank/DDBJ databases">
        <title>Genomic Encyclopedia of Type Strains, Phase IV (KMG-IV): sequencing the most valuable type-strain genomes for metagenomic binning, comparative biology and taxonomic classification.</title>
        <authorList>
            <person name="Goeker M."/>
        </authorList>
    </citation>
    <scope>NUCLEOTIDE SEQUENCE [LARGE SCALE GENOMIC DNA]</scope>
    <source>
        <strain evidence="8 9">DSM 45934</strain>
    </source>
</reference>
<evidence type="ECO:0000256" key="2">
    <source>
        <dbReference type="ARBA" id="ARBA00023015"/>
    </source>
</evidence>
<dbReference type="SUPFAM" id="SSF48452">
    <property type="entry name" value="TPR-like"/>
    <property type="match status" value="1"/>
</dbReference>
<dbReference type="SMART" id="SM00862">
    <property type="entry name" value="Trans_reg_C"/>
    <property type="match status" value="1"/>
</dbReference>
<dbReference type="OrthoDB" id="3697347at2"/>
<dbReference type="PANTHER" id="PTHR35807">
    <property type="entry name" value="TRANSCRIPTIONAL REGULATOR REDD-RELATED"/>
    <property type="match status" value="1"/>
</dbReference>
<dbReference type="InterPro" id="IPR016032">
    <property type="entry name" value="Sig_transdc_resp-reg_C-effctor"/>
</dbReference>
<sequence length="699" mass="75025">MRGLAKGATHGRFTLLGPLSVRNDAGTVALGGVRAQCVLAALMLNAGKVTSVDQLVGAAWATAPPAGARVLVQNRISVVRRVFRVAGLSPELITTVGSGYVFQVGDGVLDLDLFDRRVARAEELSAAGDITDAVGELTAALALWNGPALAGLTTPPIVAAAHQLEERRIRALKQRITLELALDRHAELLGELTGLVGDHPYQEDLRGLLMVALARSGRQAEALAVYRDTRTVFTEQLGIEPSPSLARLHEAVLRDERAEPLSPFGPDDWVRPDPPVPHELPAAPVPFTGRDKELRLLDSALGDRTGSITAIDGMAGVGKSTLALHWAHQVARWFPDGQLHVDLRGDDHTPLPPIEALGLLLGALGHPAEQVPADLGQAAALYRSALAGRRVLVVVDNARSIGQVRPLLPGSPGTVVLVTSRQRLSGLSAREGARRMTVDVLEPVDAHTCLELLLGEDRVRAEPRATTRLATMCGHLPLALHAAASRLTDGRRVADLVTEMRSGVPDLVLAALEPSYRGLPARARRLFRLLGLVPGADITSVAAAALAGMDPTAAELSLDQLVGAHLIEEYAPNRFRLHRLVRHYATERAVRSDDAIERASAVLRLVQWYLRHARAAIAWLNGARFGALFDGPAQAARWLDAEWGNLAAVVRHGSFWLAWLLGEADSSADRAADWWGGLPPSPRQPSRDEQGTRVRVAQR</sequence>
<keyword evidence="2" id="KW-0805">Transcription regulation</keyword>
<evidence type="ECO:0000256" key="6">
    <source>
        <dbReference type="SAM" id="MobiDB-lite"/>
    </source>
</evidence>
<dbReference type="Gene3D" id="1.10.10.10">
    <property type="entry name" value="Winged helix-like DNA-binding domain superfamily/Winged helix DNA-binding domain"/>
    <property type="match status" value="1"/>
</dbReference>
<dbReference type="InterPro" id="IPR001867">
    <property type="entry name" value="OmpR/PhoB-type_DNA-bd"/>
</dbReference>
<dbReference type="AlphaFoldDB" id="A0A4R2JP03"/>
<dbReference type="Gene3D" id="1.25.40.10">
    <property type="entry name" value="Tetratricopeptide repeat domain"/>
    <property type="match status" value="1"/>
</dbReference>
<dbReference type="PROSITE" id="PS51755">
    <property type="entry name" value="OMPR_PHOB"/>
    <property type="match status" value="1"/>
</dbReference>
<dbReference type="Gene3D" id="3.40.50.300">
    <property type="entry name" value="P-loop containing nucleotide triphosphate hydrolases"/>
    <property type="match status" value="1"/>
</dbReference>
<dbReference type="Pfam" id="PF00486">
    <property type="entry name" value="Trans_reg_C"/>
    <property type="match status" value="1"/>
</dbReference>
<dbReference type="Proteomes" id="UP000295680">
    <property type="component" value="Unassembled WGS sequence"/>
</dbReference>
<dbReference type="GO" id="GO:0000160">
    <property type="term" value="P:phosphorelay signal transduction system"/>
    <property type="evidence" value="ECO:0007669"/>
    <property type="project" value="InterPro"/>
</dbReference>
<evidence type="ECO:0000256" key="4">
    <source>
        <dbReference type="ARBA" id="ARBA00023163"/>
    </source>
</evidence>
<evidence type="ECO:0000256" key="3">
    <source>
        <dbReference type="ARBA" id="ARBA00023125"/>
    </source>
</evidence>
<dbReference type="GO" id="GO:0006355">
    <property type="term" value="P:regulation of DNA-templated transcription"/>
    <property type="evidence" value="ECO:0007669"/>
    <property type="project" value="InterPro"/>
</dbReference>
<organism evidence="8 9">
    <name type="scientific">Actinocrispum wychmicini</name>
    <dbReference type="NCBI Taxonomy" id="1213861"/>
    <lineage>
        <taxon>Bacteria</taxon>
        <taxon>Bacillati</taxon>
        <taxon>Actinomycetota</taxon>
        <taxon>Actinomycetes</taxon>
        <taxon>Pseudonocardiales</taxon>
        <taxon>Pseudonocardiaceae</taxon>
        <taxon>Actinocrispum</taxon>
    </lineage>
</organism>
<keyword evidence="3 5" id="KW-0238">DNA-binding</keyword>
<dbReference type="RefSeq" id="WP_132115905.1">
    <property type="nucleotide sequence ID" value="NZ_SLWS01000003.1"/>
</dbReference>
<dbReference type="InterPro" id="IPR036388">
    <property type="entry name" value="WH-like_DNA-bd_sf"/>
</dbReference>
<dbReference type="Pfam" id="PF03704">
    <property type="entry name" value="BTAD"/>
    <property type="match status" value="1"/>
</dbReference>
<dbReference type="SUPFAM" id="SSF52540">
    <property type="entry name" value="P-loop containing nucleoside triphosphate hydrolases"/>
    <property type="match status" value="1"/>
</dbReference>
<evidence type="ECO:0000313" key="9">
    <source>
        <dbReference type="Proteomes" id="UP000295680"/>
    </source>
</evidence>
<gene>
    <name evidence="8" type="ORF">EV192_103292</name>
</gene>
<dbReference type="CDD" id="cd15831">
    <property type="entry name" value="BTAD"/>
    <property type="match status" value="1"/>
</dbReference>
<feature type="region of interest" description="Disordered" evidence="6">
    <location>
        <begin position="672"/>
        <end position="699"/>
    </location>
</feature>
<proteinExistence type="inferred from homology"/>
<evidence type="ECO:0000256" key="1">
    <source>
        <dbReference type="ARBA" id="ARBA00005820"/>
    </source>
</evidence>
<dbReference type="GO" id="GO:0043531">
    <property type="term" value="F:ADP binding"/>
    <property type="evidence" value="ECO:0007669"/>
    <property type="project" value="InterPro"/>
</dbReference>
<evidence type="ECO:0000313" key="8">
    <source>
        <dbReference type="EMBL" id="TCO60717.1"/>
    </source>
</evidence>
<evidence type="ECO:0000256" key="5">
    <source>
        <dbReference type="PROSITE-ProRule" id="PRU01091"/>
    </source>
</evidence>
<keyword evidence="4" id="KW-0804">Transcription</keyword>
<keyword evidence="9" id="KW-1185">Reference proteome</keyword>
<dbReference type="GO" id="GO:0003677">
    <property type="term" value="F:DNA binding"/>
    <property type="evidence" value="ECO:0007669"/>
    <property type="project" value="UniProtKB-UniRule"/>
</dbReference>